<evidence type="ECO:0000313" key="2">
    <source>
        <dbReference type="EMBL" id="KAK2741682.1"/>
    </source>
</evidence>
<keyword evidence="3" id="KW-1185">Reference proteome</keyword>
<dbReference type="EMBL" id="VYYT01000334">
    <property type="protein sequence ID" value="KAK2741682.1"/>
    <property type="molecule type" value="Genomic_DNA"/>
</dbReference>
<keyword evidence="1" id="KW-0812">Transmembrane</keyword>
<gene>
    <name evidence="2" type="ORF">CKAH01_07023</name>
</gene>
<comment type="caution">
    <text evidence="2">The sequence shown here is derived from an EMBL/GenBank/DDBJ whole genome shotgun (WGS) entry which is preliminary data.</text>
</comment>
<evidence type="ECO:0000313" key="3">
    <source>
        <dbReference type="Proteomes" id="UP001281614"/>
    </source>
</evidence>
<sequence>MTGAIFSTYHYENHRNYAAKIATNKQRSTQAKPRYHDKGTMTEPPYPYIRLNVCRTIATVAWTIWILYATYDQYHDSTRGIFIPAGVCSILFFILGTQLPGDFDTDNLLLQSLWAVDSPWRGNLLGTCLDVGRLRYLELDGCDRTPRRGGHQGAALDEGSSAS</sequence>
<dbReference type="Proteomes" id="UP001281614">
    <property type="component" value="Unassembled WGS sequence"/>
</dbReference>
<feature type="transmembrane region" description="Helical" evidence="1">
    <location>
        <begin position="48"/>
        <end position="68"/>
    </location>
</feature>
<evidence type="ECO:0000256" key="1">
    <source>
        <dbReference type="SAM" id="Phobius"/>
    </source>
</evidence>
<dbReference type="AlphaFoldDB" id="A0AAD9Y7Z8"/>
<reference evidence="2" key="1">
    <citation type="submission" date="2023-02" db="EMBL/GenBank/DDBJ databases">
        <title>Colletotrichum kahawae CIFC_Que2 genome sequencing and assembly.</title>
        <authorList>
            <person name="Baroncelli R."/>
        </authorList>
    </citation>
    <scope>NUCLEOTIDE SEQUENCE</scope>
    <source>
        <strain evidence="2">CIFC_Que2</strain>
    </source>
</reference>
<proteinExistence type="predicted"/>
<keyword evidence="1" id="KW-1133">Transmembrane helix</keyword>
<name>A0AAD9Y7Z8_COLKA</name>
<protein>
    <submittedName>
        <fullName evidence="2">Uncharacterized protein</fullName>
    </submittedName>
</protein>
<keyword evidence="1" id="KW-0472">Membrane</keyword>
<feature type="transmembrane region" description="Helical" evidence="1">
    <location>
        <begin position="80"/>
        <end position="99"/>
    </location>
</feature>
<organism evidence="2 3">
    <name type="scientific">Colletotrichum kahawae</name>
    <name type="common">Coffee berry disease fungus</name>
    <dbReference type="NCBI Taxonomy" id="34407"/>
    <lineage>
        <taxon>Eukaryota</taxon>
        <taxon>Fungi</taxon>
        <taxon>Dikarya</taxon>
        <taxon>Ascomycota</taxon>
        <taxon>Pezizomycotina</taxon>
        <taxon>Sordariomycetes</taxon>
        <taxon>Hypocreomycetidae</taxon>
        <taxon>Glomerellales</taxon>
        <taxon>Glomerellaceae</taxon>
        <taxon>Colletotrichum</taxon>
        <taxon>Colletotrichum gloeosporioides species complex</taxon>
    </lineage>
</organism>
<accession>A0AAD9Y7Z8</accession>